<proteinExistence type="predicted"/>
<dbReference type="Proteomes" id="UP001597013">
    <property type="component" value="Unassembled WGS sequence"/>
</dbReference>
<keyword evidence="6" id="KW-1185">Reference proteome</keyword>
<evidence type="ECO:0000259" key="3">
    <source>
        <dbReference type="Pfam" id="PF18962"/>
    </source>
</evidence>
<dbReference type="EMBL" id="JBHTJL010000009">
    <property type="protein sequence ID" value="MFD1062888.1"/>
    <property type="molecule type" value="Genomic_DNA"/>
</dbReference>
<gene>
    <name evidence="5" type="ORF">ACFQ1Q_06485</name>
</gene>
<dbReference type="InterPro" id="IPR026444">
    <property type="entry name" value="Secre_tail"/>
</dbReference>
<evidence type="ECO:0000259" key="4">
    <source>
        <dbReference type="Pfam" id="PF23759"/>
    </source>
</evidence>
<dbReference type="RefSeq" id="WP_386129149.1">
    <property type="nucleotide sequence ID" value="NZ_JBHTJL010000009.1"/>
</dbReference>
<feature type="domain" description="T9SS-like galactose binding" evidence="4">
    <location>
        <begin position="396"/>
        <end position="513"/>
    </location>
</feature>
<dbReference type="Pfam" id="PF18962">
    <property type="entry name" value="Por_Secre_tail"/>
    <property type="match status" value="1"/>
</dbReference>
<evidence type="ECO:0000313" key="6">
    <source>
        <dbReference type="Proteomes" id="UP001597013"/>
    </source>
</evidence>
<feature type="domain" description="T9SS-like galactose binding" evidence="4">
    <location>
        <begin position="22"/>
        <end position="135"/>
    </location>
</feature>
<dbReference type="Pfam" id="PF23759">
    <property type="entry name" value="GBD_T9SS_assoc"/>
    <property type="match status" value="4"/>
</dbReference>
<keyword evidence="1 2" id="KW-0732">Signal</keyword>
<name>A0ABW3N7J5_9FLAO</name>
<reference evidence="6" key="1">
    <citation type="journal article" date="2019" name="Int. J. Syst. Evol. Microbiol.">
        <title>The Global Catalogue of Microorganisms (GCM) 10K type strain sequencing project: providing services to taxonomists for standard genome sequencing and annotation.</title>
        <authorList>
            <consortium name="The Broad Institute Genomics Platform"/>
            <consortium name="The Broad Institute Genome Sequencing Center for Infectious Disease"/>
            <person name="Wu L."/>
            <person name="Ma J."/>
        </authorList>
    </citation>
    <scope>NUCLEOTIDE SEQUENCE [LARGE SCALE GENOMIC DNA]</scope>
    <source>
        <strain evidence="6">CCUG 62215</strain>
    </source>
</reference>
<accession>A0ABW3N7J5</accession>
<feature type="domain" description="Secretion system C-terminal sorting" evidence="3">
    <location>
        <begin position="532"/>
        <end position="598"/>
    </location>
</feature>
<feature type="domain" description="T9SS-like galactose binding" evidence="4">
    <location>
        <begin position="146"/>
        <end position="259"/>
    </location>
</feature>
<organism evidence="5 6">
    <name type="scientific">Winogradskyella litorisediminis</name>
    <dbReference type="NCBI Taxonomy" id="1156618"/>
    <lineage>
        <taxon>Bacteria</taxon>
        <taxon>Pseudomonadati</taxon>
        <taxon>Bacteroidota</taxon>
        <taxon>Flavobacteriia</taxon>
        <taxon>Flavobacteriales</taxon>
        <taxon>Flavobacteriaceae</taxon>
        <taxon>Winogradskyella</taxon>
    </lineage>
</organism>
<feature type="chain" id="PRO_5047108536" evidence="2">
    <location>
        <begin position="19"/>
        <end position="601"/>
    </location>
</feature>
<evidence type="ECO:0000256" key="2">
    <source>
        <dbReference type="SAM" id="SignalP"/>
    </source>
</evidence>
<comment type="caution">
    <text evidence="5">The sequence shown here is derived from an EMBL/GenBank/DDBJ whole genome shotgun (WGS) entry which is preliminary data.</text>
</comment>
<feature type="signal peptide" evidence="2">
    <location>
        <begin position="1"/>
        <end position="18"/>
    </location>
</feature>
<evidence type="ECO:0000313" key="5">
    <source>
        <dbReference type="EMBL" id="MFD1062888.1"/>
    </source>
</evidence>
<dbReference type="InterPro" id="IPR056600">
    <property type="entry name" value="GBD_T9SS_assoc"/>
</dbReference>
<dbReference type="NCBIfam" id="TIGR04183">
    <property type="entry name" value="Por_Secre_tail"/>
    <property type="match status" value="1"/>
</dbReference>
<feature type="domain" description="T9SS-like galactose binding" evidence="4">
    <location>
        <begin position="272"/>
        <end position="385"/>
    </location>
</feature>
<evidence type="ECO:0000256" key="1">
    <source>
        <dbReference type="ARBA" id="ARBA00022729"/>
    </source>
</evidence>
<sequence length="601" mass="66552">MKQFYLLLLASFAFTKMASQPANDDCANSQNITVELTSNTYNFDINSAVISNQEGCSGTTNDYADVWFDFTMPVNGNLFVDAGINWNVIVLYDACNGTELRCSAGNELFTDLTSGTNYKLRIFRSSATAPNTSFQSFSIIAFEQVTNDTCATAETITVSETEADQTFNIGGADINNEVGCSSSAAEDYSDIWYKFTMPIDGKLNIDGDISWNNFALYSSCSGTELDCGSNEILFENLTQGTEYFLRVFRTRANTDNNGFRSFSTRVFSKPINDDCSNAINLSVSATQIDVDFEIGGADLINEIGCDGTTAENLVDIWYEFNMPFDGNIAIDSGILWNRFALYDSCTGTQLGCDITDALFTNLTQNTNYKLRVFRTEGTSTNLSFRSFKITAFQNVNNDNCSTATPITVSEMDNTINFDIGGASLNNEIGCNGSAAEEYVDIWYDFNLAESGNISISSPINWNNFALYDACSGTEIGCVNTNGIFENLNSTTSYKLRVFRTKVFADDGFRQFTIKQETTLGNTEFNPNSQINLYPNPANEYVDISNTNTEILKIELFDISGKRIYSGSENKIDVRNLKNGIYLLTIKTDFSITTKKIIVKHL</sequence>
<protein>
    <submittedName>
        <fullName evidence="5">T9SS type A sorting domain-containing protein</fullName>
    </submittedName>
</protein>